<reference evidence="2 3" key="1">
    <citation type="submission" date="2015-10" db="EMBL/GenBank/DDBJ databases">
        <title>Draft genome sequence of Streptomyces canus DSM 40017, type strain for the species Streptomyces canus.</title>
        <authorList>
            <person name="Ruckert C."/>
            <person name="Winkler A."/>
            <person name="Kalinowski J."/>
            <person name="Kampfer P."/>
            <person name="Glaeser S."/>
        </authorList>
    </citation>
    <scope>NUCLEOTIDE SEQUENCE [LARGE SCALE GENOMIC DNA]</scope>
    <source>
        <strain evidence="2 3">DSM 40017</strain>
    </source>
</reference>
<protein>
    <submittedName>
        <fullName evidence="2">Uncharacterized protein</fullName>
    </submittedName>
</protein>
<name>A0A101SF27_9ACTN</name>
<dbReference type="Proteomes" id="UP000053669">
    <property type="component" value="Unassembled WGS sequence"/>
</dbReference>
<proteinExistence type="predicted"/>
<feature type="compositionally biased region" description="Basic and acidic residues" evidence="1">
    <location>
        <begin position="125"/>
        <end position="139"/>
    </location>
</feature>
<dbReference type="AlphaFoldDB" id="A0A101SF27"/>
<evidence type="ECO:0000313" key="2">
    <source>
        <dbReference type="EMBL" id="KUN72407.1"/>
    </source>
</evidence>
<evidence type="ECO:0000313" key="3">
    <source>
        <dbReference type="Proteomes" id="UP000053669"/>
    </source>
</evidence>
<sequence length="225" mass="23560">MTDAVSGAGEERKGRSTGDPSDARSPMVTPTETGAPDARGPATGRPAGVPRGAEEDRGGRGERRESIPGAMTPPGRGDEGGFGADSVPGRDKASGLGRGTERGRDAGSDTVGGVGTGVGGASSPESHEARLLPHEETDKLSTRLQHAVAGFVDEPRSAVEEADHVLEEVAARFTDAVTQRRRTLRNSWQTGDGGRDDKSVGVGDTEQLRLALRDYRELTERLLHS</sequence>
<organism evidence="2 3">
    <name type="scientific">Streptomyces canus</name>
    <dbReference type="NCBI Taxonomy" id="58343"/>
    <lineage>
        <taxon>Bacteria</taxon>
        <taxon>Bacillati</taxon>
        <taxon>Actinomycetota</taxon>
        <taxon>Actinomycetes</taxon>
        <taxon>Kitasatosporales</taxon>
        <taxon>Streptomycetaceae</taxon>
        <taxon>Streptomyces</taxon>
        <taxon>Streptomyces aurantiacus group</taxon>
    </lineage>
</organism>
<dbReference type="STRING" id="58343.AQJ46_13205"/>
<gene>
    <name evidence="2" type="ORF">AQJ46_13205</name>
</gene>
<feature type="compositionally biased region" description="Basic and acidic residues" evidence="1">
    <location>
        <begin position="88"/>
        <end position="107"/>
    </location>
</feature>
<feature type="region of interest" description="Disordered" evidence="1">
    <location>
        <begin position="1"/>
        <end position="139"/>
    </location>
</feature>
<dbReference type="EMBL" id="LMWU01000013">
    <property type="protein sequence ID" value="KUN72407.1"/>
    <property type="molecule type" value="Genomic_DNA"/>
</dbReference>
<comment type="caution">
    <text evidence="2">The sequence shown here is derived from an EMBL/GenBank/DDBJ whole genome shotgun (WGS) entry which is preliminary data.</text>
</comment>
<feature type="compositionally biased region" description="Basic and acidic residues" evidence="1">
    <location>
        <begin position="52"/>
        <end position="66"/>
    </location>
</feature>
<feature type="compositionally biased region" description="Gly residues" evidence="1">
    <location>
        <begin position="110"/>
        <end position="120"/>
    </location>
</feature>
<accession>A0A101SF27</accession>
<evidence type="ECO:0000256" key="1">
    <source>
        <dbReference type="SAM" id="MobiDB-lite"/>
    </source>
</evidence>